<dbReference type="GO" id="GO:0016651">
    <property type="term" value="F:oxidoreductase activity, acting on NAD(P)H"/>
    <property type="evidence" value="ECO:0007669"/>
    <property type="project" value="UniProtKB-ARBA"/>
</dbReference>
<evidence type="ECO:0000313" key="3">
    <source>
        <dbReference type="EMBL" id="SDI95194.1"/>
    </source>
</evidence>
<dbReference type="InterPro" id="IPR045761">
    <property type="entry name" value="ODP_dom"/>
</dbReference>
<dbReference type="Proteomes" id="UP000183255">
    <property type="component" value="Unassembled WGS sequence"/>
</dbReference>
<sequence length="407" mass="46151">MREIAKNVYWVGKVDDRKVPFHRLVLEKGTSYNAYLIKDEKTALIDTVDMLFGKEFTDKMAEAMDLTTLDYIVINHTEPDHSGALGSIARKAVNAKILCTAPAVYELMEMYKIGKERFQVVTNGEEISLGEKTLVFYETPYLHTEETMVTYLKEDEVLFTCDIFSTHVADLNHLLVSELPEGISIMEDYDTYYQLIMDPHRRYVLPMIDVVKPLSLKIIAPSHGYVLDQDLASYISVYENHALESKKEVSALILFNTMSGNTKKMARMLENELVKEGIKVETINTEKADLDEIYTKIQKADGVLFGTSTRYADIPGNLEVILKELKDLEVEGKPAAAFGSYGWSGEAVEVVEDYLRAADLRTLRSSDIIKSTGMSDIEFPLRVRFNPENSEKEIKKAAAVFIDVLRY</sequence>
<dbReference type="EMBL" id="FNDZ01000005">
    <property type="protein sequence ID" value="SDI95194.1"/>
    <property type="molecule type" value="Genomic_DNA"/>
</dbReference>
<dbReference type="CDD" id="cd07709">
    <property type="entry name" value="flavodiiron_proteins_MBL-fold"/>
    <property type="match status" value="1"/>
</dbReference>
<dbReference type="PROSITE" id="PS50902">
    <property type="entry name" value="FLAVODOXIN_LIKE"/>
    <property type="match status" value="1"/>
</dbReference>
<dbReference type="InterPro" id="IPR001226">
    <property type="entry name" value="Flavodoxin_CS"/>
</dbReference>
<dbReference type="InterPro" id="IPR001279">
    <property type="entry name" value="Metallo-B-lactamas"/>
</dbReference>
<dbReference type="InterPro" id="IPR008254">
    <property type="entry name" value="Flavodoxin/NO_synth"/>
</dbReference>
<dbReference type="GO" id="GO:0009055">
    <property type="term" value="F:electron transfer activity"/>
    <property type="evidence" value="ECO:0007669"/>
    <property type="project" value="InterPro"/>
</dbReference>
<comment type="similarity">
    <text evidence="1">In the N-terminal section; belongs to the zinc metallo-hydrolase group 3 family.</text>
</comment>
<dbReference type="SUPFAM" id="SSF52218">
    <property type="entry name" value="Flavoproteins"/>
    <property type="match status" value="1"/>
</dbReference>
<evidence type="ECO:0000259" key="2">
    <source>
        <dbReference type="PROSITE" id="PS50902"/>
    </source>
</evidence>
<dbReference type="PROSITE" id="PS00201">
    <property type="entry name" value="FLAVODOXIN"/>
    <property type="match status" value="1"/>
</dbReference>
<dbReference type="GO" id="GO:0010181">
    <property type="term" value="F:FMN binding"/>
    <property type="evidence" value="ECO:0007669"/>
    <property type="project" value="InterPro"/>
</dbReference>
<feature type="domain" description="Flavodoxin-like" evidence="2">
    <location>
        <begin position="251"/>
        <end position="402"/>
    </location>
</feature>
<dbReference type="Pfam" id="PF00258">
    <property type="entry name" value="Flavodoxin_1"/>
    <property type="match status" value="1"/>
</dbReference>
<proteinExistence type="inferred from homology"/>
<evidence type="ECO:0000256" key="1">
    <source>
        <dbReference type="ARBA" id="ARBA00007121"/>
    </source>
</evidence>
<dbReference type="Gene3D" id="3.40.50.360">
    <property type="match status" value="1"/>
</dbReference>
<dbReference type="GO" id="GO:0046872">
    <property type="term" value="F:metal ion binding"/>
    <property type="evidence" value="ECO:0007669"/>
    <property type="project" value="InterPro"/>
</dbReference>
<dbReference type="SMART" id="SM00849">
    <property type="entry name" value="Lactamase_B"/>
    <property type="match status" value="1"/>
</dbReference>
<dbReference type="SUPFAM" id="SSF56281">
    <property type="entry name" value="Metallo-hydrolase/oxidoreductase"/>
    <property type="match status" value="1"/>
</dbReference>
<dbReference type="RefSeq" id="WP_031576410.1">
    <property type="nucleotide sequence ID" value="NZ_DAMBCI010000048.1"/>
</dbReference>
<dbReference type="InterPro" id="IPR036866">
    <property type="entry name" value="RibonucZ/Hydroxyglut_hydro"/>
</dbReference>
<name>A0A1G8PRP2_9CLOT</name>
<dbReference type="AlphaFoldDB" id="A0A1G8PRP2"/>
<accession>A0A1G8PRP2</accession>
<gene>
    <name evidence="3" type="ORF">SAMN05421804_105188</name>
</gene>
<reference evidence="3 4" key="1">
    <citation type="submission" date="2016-10" db="EMBL/GenBank/DDBJ databases">
        <authorList>
            <person name="de Groot N.N."/>
        </authorList>
    </citation>
    <scope>NUCLEOTIDE SEQUENCE [LARGE SCALE GENOMIC DNA]</scope>
    <source>
        <strain evidence="3 4">CGMCC 1.5058</strain>
    </source>
</reference>
<organism evidence="3 4">
    <name type="scientific">Proteiniclasticum ruminis</name>
    <dbReference type="NCBI Taxonomy" id="398199"/>
    <lineage>
        <taxon>Bacteria</taxon>
        <taxon>Bacillati</taxon>
        <taxon>Bacillota</taxon>
        <taxon>Clostridia</taxon>
        <taxon>Eubacteriales</taxon>
        <taxon>Clostridiaceae</taxon>
        <taxon>Proteiniclasticum</taxon>
    </lineage>
</organism>
<dbReference type="Gene3D" id="3.60.15.10">
    <property type="entry name" value="Ribonuclease Z/Hydroxyacylglutathione hydrolase-like"/>
    <property type="match status" value="1"/>
</dbReference>
<dbReference type="InterPro" id="IPR016440">
    <property type="entry name" value="Rubredoxin-O_OxRdtase"/>
</dbReference>
<dbReference type="PIRSF" id="PIRSF005243">
    <property type="entry name" value="ROO"/>
    <property type="match status" value="1"/>
</dbReference>
<dbReference type="Pfam" id="PF19583">
    <property type="entry name" value="ODP"/>
    <property type="match status" value="1"/>
</dbReference>
<dbReference type="PANTHER" id="PTHR43717:SF1">
    <property type="entry name" value="ANAEROBIC NITRIC OXIDE REDUCTASE FLAVORUBREDOXIN"/>
    <property type="match status" value="1"/>
</dbReference>
<evidence type="ECO:0000313" key="4">
    <source>
        <dbReference type="Proteomes" id="UP000183255"/>
    </source>
</evidence>
<protein>
    <submittedName>
        <fullName evidence="3">Flavorubredoxin</fullName>
    </submittedName>
</protein>
<dbReference type="InterPro" id="IPR029039">
    <property type="entry name" value="Flavoprotein-like_sf"/>
</dbReference>
<dbReference type="PANTHER" id="PTHR43717">
    <property type="entry name" value="ANAEROBIC NITRIC OXIDE REDUCTASE FLAVORUBREDOXIN"/>
    <property type="match status" value="1"/>
</dbReference>